<reference evidence="1" key="1">
    <citation type="submission" date="2023-06" db="EMBL/GenBank/DDBJ databases">
        <title>Multi-omics analyses reveal the molecular pathogenesis toolkit of Lasiodiplodia hormozganensis, a cross-kingdom pathogen.</title>
        <authorList>
            <person name="Felix C."/>
            <person name="Meneses R."/>
            <person name="Goncalves M.F.M."/>
            <person name="Tilleman L."/>
            <person name="Duarte A.S."/>
            <person name="Jorrin-Novo J.V."/>
            <person name="Van De Peer Y."/>
            <person name="Deforce D."/>
            <person name="Van Nieuwerburgh F."/>
            <person name="Esteves A.C."/>
            <person name="Alves A."/>
        </authorList>
    </citation>
    <scope>NUCLEOTIDE SEQUENCE</scope>
    <source>
        <strain evidence="1">CBS 339.90</strain>
    </source>
</reference>
<evidence type="ECO:0000313" key="2">
    <source>
        <dbReference type="Proteomes" id="UP001175001"/>
    </source>
</evidence>
<dbReference type="GO" id="GO:0008168">
    <property type="term" value="F:methyltransferase activity"/>
    <property type="evidence" value="ECO:0007669"/>
    <property type="project" value="TreeGrafter"/>
</dbReference>
<accession>A0AA40CKK2</accession>
<name>A0AA40CKK2_9PEZI</name>
<comment type="caution">
    <text evidence="1">The sequence shown here is derived from an EMBL/GenBank/DDBJ whole genome shotgun (WGS) entry which is preliminary data.</text>
</comment>
<dbReference type="Gene3D" id="3.40.50.150">
    <property type="entry name" value="Vaccinia Virus protein VP39"/>
    <property type="match status" value="1"/>
</dbReference>
<protein>
    <submittedName>
        <fullName evidence="1">Secondary metabolism regulator laeA</fullName>
    </submittedName>
</protein>
<organism evidence="1 2">
    <name type="scientific">Lasiodiplodia hormozganensis</name>
    <dbReference type="NCBI Taxonomy" id="869390"/>
    <lineage>
        <taxon>Eukaryota</taxon>
        <taxon>Fungi</taxon>
        <taxon>Dikarya</taxon>
        <taxon>Ascomycota</taxon>
        <taxon>Pezizomycotina</taxon>
        <taxon>Dothideomycetes</taxon>
        <taxon>Dothideomycetes incertae sedis</taxon>
        <taxon>Botryosphaeriales</taxon>
        <taxon>Botryosphaeriaceae</taxon>
        <taxon>Lasiodiplodia</taxon>
    </lineage>
</organism>
<dbReference type="PANTHER" id="PTHR43591">
    <property type="entry name" value="METHYLTRANSFERASE"/>
    <property type="match status" value="1"/>
</dbReference>
<proteinExistence type="predicted"/>
<dbReference type="InterPro" id="IPR029063">
    <property type="entry name" value="SAM-dependent_MTases_sf"/>
</dbReference>
<keyword evidence="2" id="KW-1185">Reference proteome</keyword>
<evidence type="ECO:0000313" key="1">
    <source>
        <dbReference type="EMBL" id="KAK0642381.1"/>
    </source>
</evidence>
<dbReference type="PANTHER" id="PTHR43591:SF24">
    <property type="entry name" value="2-METHOXY-6-POLYPRENYL-1,4-BENZOQUINOL METHYLASE, MITOCHONDRIAL"/>
    <property type="match status" value="1"/>
</dbReference>
<dbReference type="Proteomes" id="UP001175001">
    <property type="component" value="Unassembled WGS sequence"/>
</dbReference>
<dbReference type="CDD" id="cd02440">
    <property type="entry name" value="AdoMet_MTases"/>
    <property type="match status" value="1"/>
</dbReference>
<dbReference type="SUPFAM" id="SSF53335">
    <property type="entry name" value="S-adenosyl-L-methionine-dependent methyltransferases"/>
    <property type="match status" value="1"/>
</dbReference>
<dbReference type="EMBL" id="JAUJDW010000075">
    <property type="protein sequence ID" value="KAK0642381.1"/>
    <property type="molecule type" value="Genomic_DNA"/>
</dbReference>
<sequence length="271" mass="29890">MDEKLHFAPIGPNPQHCLDLGTGTGAWAVEMGEAYPSAAVEGVDLSPIQPTWVPPNVKFTVDDIEAPWLHPADHFDYVHARHGVESFKDYPAVLKQAYKHLRPGGWMELQEFEYTPYADDDSMPPNYALREMLDLVTAGLRTMSIDLRRARPSSYPSSSSSSSSSPSPSSLDAALAAAGFEDVSVRQIKVPIGAWPKDAFLRNLGLRWQANITEGLQGITLRPLGRGLGWETERIEVFLAEVRRALADRAVHAYMNLFVFCGRKPVGEEGG</sequence>
<dbReference type="AlphaFoldDB" id="A0AA40CKK2"/>
<gene>
    <name evidence="1" type="primary">laeA_8</name>
    <name evidence="1" type="ORF">DIS24_g9099</name>
</gene>
<dbReference type="Pfam" id="PF13489">
    <property type="entry name" value="Methyltransf_23"/>
    <property type="match status" value="1"/>
</dbReference>